<evidence type="ECO:0000256" key="5">
    <source>
        <dbReference type="ARBA" id="ARBA00022692"/>
    </source>
</evidence>
<evidence type="ECO:0000256" key="6">
    <source>
        <dbReference type="ARBA" id="ARBA00022729"/>
    </source>
</evidence>
<evidence type="ECO:0000256" key="1">
    <source>
        <dbReference type="ARBA" id="ARBA00004651"/>
    </source>
</evidence>
<comment type="subcellular location">
    <subcellularLocation>
        <location evidence="1 10">Cell membrane</location>
        <topology evidence="1 10">Multi-pass membrane protein</topology>
    </subcellularLocation>
</comment>
<dbReference type="SMART" id="SM00062">
    <property type="entry name" value="PBPb"/>
    <property type="match status" value="1"/>
</dbReference>
<evidence type="ECO:0000256" key="9">
    <source>
        <dbReference type="ARBA" id="ARBA00023136"/>
    </source>
</evidence>
<evidence type="ECO:0000313" key="13">
    <source>
        <dbReference type="EMBL" id="KAA1395582.1"/>
    </source>
</evidence>
<dbReference type="InterPro" id="IPR018313">
    <property type="entry name" value="SBP_3_CS"/>
</dbReference>
<comment type="caution">
    <text evidence="13">The sequence shown here is derived from an EMBL/GenBank/DDBJ whole genome shotgun (WGS) entry which is preliminary data.</text>
</comment>
<dbReference type="PANTHER" id="PTHR30614:SF0">
    <property type="entry name" value="L-CYSTINE TRANSPORT SYSTEM PERMEASE PROTEIN TCYL"/>
    <property type="match status" value="1"/>
</dbReference>
<comment type="similarity">
    <text evidence="2">Belongs to the bacterial solute-binding protein 3 family.</text>
</comment>
<evidence type="ECO:0000256" key="8">
    <source>
        <dbReference type="ARBA" id="ARBA00022989"/>
    </source>
</evidence>
<name>A0A5M4FCF9_9ACTN</name>
<dbReference type="PROSITE" id="PS01039">
    <property type="entry name" value="SBP_BACTERIAL_3"/>
    <property type="match status" value="1"/>
</dbReference>
<dbReference type="AlphaFoldDB" id="A0A5M4FCF9"/>
<feature type="chain" id="PRO_5024420433" evidence="11">
    <location>
        <begin position="26"/>
        <end position="502"/>
    </location>
</feature>
<feature type="domain" description="ABC transmembrane type-1" evidence="12">
    <location>
        <begin position="301"/>
        <end position="489"/>
    </location>
</feature>
<dbReference type="InterPro" id="IPR043429">
    <property type="entry name" value="ArtM/GltK/GlnP/TcyL/YhdX-like"/>
</dbReference>
<accession>A0A5M4FCF9</accession>
<dbReference type="InterPro" id="IPR001638">
    <property type="entry name" value="Solute-binding_3/MltF_N"/>
</dbReference>
<evidence type="ECO:0000256" key="4">
    <source>
        <dbReference type="ARBA" id="ARBA00022475"/>
    </source>
</evidence>
<dbReference type="Pfam" id="PF00528">
    <property type="entry name" value="BPD_transp_1"/>
    <property type="match status" value="1"/>
</dbReference>
<evidence type="ECO:0000259" key="12">
    <source>
        <dbReference type="PROSITE" id="PS50928"/>
    </source>
</evidence>
<keyword evidence="14" id="KW-1185">Reference proteome</keyword>
<dbReference type="GO" id="GO:0043190">
    <property type="term" value="C:ATP-binding cassette (ABC) transporter complex"/>
    <property type="evidence" value="ECO:0007669"/>
    <property type="project" value="InterPro"/>
</dbReference>
<dbReference type="CDD" id="cd06261">
    <property type="entry name" value="TM_PBP2"/>
    <property type="match status" value="1"/>
</dbReference>
<sequence>MRHAVRLLVLAFVGLIVLPAGSATATTTHLAQADDRPVVRVGTEGVYPPFSFHDAKTNKLTGFDIDVIKAVAKKAGWKLTFVETTFDGIFTALDAKRIDVIANQVTRNPEREAKYGLGTTYTYSRGVIVVKKGTTGIKTLADIKKRSDDDDPVTAAESVTTSWADVARKAGAKIKAVDGFSEAAALVVRGDADLLINDNIAALDYLNTTGKDDIEIAGDAGDEVSEQVLAFRKDDPRLEESNKALAELKADGTLAKISEKYFKTDVTVENSGDVDVSGGRAARSDTEVAKDAAWPMLKKLLIATIPITIISFAFGLMVAVAAALARISGSRVLSAIAKAYISIIRGTPLLVQLFIVFYGLPEIGIKLSPWTSAILALSLNVGGYAAEVVRAAILSVPRGQFEAASTVGMGYWQSLRRIVFPQAARIAVPPLSNTAISLLKDTSLLAVVTVTELTQEARFAAANSGAYLVLYGVAAVYYWVVCVGMSAVQGRLETRLNRFVAR</sequence>
<evidence type="ECO:0000256" key="2">
    <source>
        <dbReference type="ARBA" id="ARBA00010333"/>
    </source>
</evidence>
<feature type="transmembrane region" description="Helical" evidence="10">
    <location>
        <begin position="468"/>
        <end position="488"/>
    </location>
</feature>
<keyword evidence="5 10" id="KW-0812">Transmembrane</keyword>
<keyword evidence="3 10" id="KW-0813">Transport</keyword>
<feature type="transmembrane region" description="Helical" evidence="10">
    <location>
        <begin position="300"/>
        <end position="327"/>
    </location>
</feature>
<evidence type="ECO:0000256" key="10">
    <source>
        <dbReference type="RuleBase" id="RU363032"/>
    </source>
</evidence>
<dbReference type="InterPro" id="IPR000515">
    <property type="entry name" value="MetI-like"/>
</dbReference>
<dbReference type="PROSITE" id="PS50928">
    <property type="entry name" value="ABC_TM1"/>
    <property type="match status" value="1"/>
</dbReference>
<dbReference type="Gene3D" id="3.40.190.10">
    <property type="entry name" value="Periplasmic binding protein-like II"/>
    <property type="match status" value="2"/>
</dbReference>
<proteinExistence type="inferred from homology"/>
<keyword evidence="8 10" id="KW-1133">Transmembrane helix</keyword>
<dbReference type="NCBIfam" id="TIGR01726">
    <property type="entry name" value="HEQRo_perm_3TM"/>
    <property type="match status" value="1"/>
</dbReference>
<dbReference type="RefSeq" id="WP_149690244.1">
    <property type="nucleotide sequence ID" value="NZ_SDPQ02000003.1"/>
</dbReference>
<dbReference type="Proteomes" id="UP000380867">
    <property type="component" value="Unassembled WGS sequence"/>
</dbReference>
<evidence type="ECO:0000256" key="3">
    <source>
        <dbReference type="ARBA" id="ARBA00022448"/>
    </source>
</evidence>
<dbReference type="PANTHER" id="PTHR30614">
    <property type="entry name" value="MEMBRANE COMPONENT OF AMINO ACID ABC TRANSPORTER"/>
    <property type="match status" value="1"/>
</dbReference>
<dbReference type="Pfam" id="PF00497">
    <property type="entry name" value="SBP_bac_3"/>
    <property type="match status" value="1"/>
</dbReference>
<keyword evidence="9 10" id="KW-0472">Membrane</keyword>
<keyword evidence="6 11" id="KW-0732">Signal</keyword>
<evidence type="ECO:0000256" key="11">
    <source>
        <dbReference type="SAM" id="SignalP"/>
    </source>
</evidence>
<gene>
    <name evidence="13" type="ORF">ESP70_015630</name>
</gene>
<feature type="signal peptide" evidence="11">
    <location>
        <begin position="1"/>
        <end position="25"/>
    </location>
</feature>
<reference evidence="13" key="1">
    <citation type="submission" date="2019-09" db="EMBL/GenBank/DDBJ databases">
        <authorList>
            <person name="Li J."/>
        </authorList>
    </citation>
    <scope>NUCLEOTIDE SEQUENCE [LARGE SCALE GENOMIC DNA]</scope>
    <source>
        <strain evidence="13">JCM 14732</strain>
    </source>
</reference>
<dbReference type="SUPFAM" id="SSF53850">
    <property type="entry name" value="Periplasmic binding protein-like II"/>
    <property type="match status" value="1"/>
</dbReference>
<comment type="similarity">
    <text evidence="10">Belongs to the binding-protein-dependent transport system permease family.</text>
</comment>
<dbReference type="InterPro" id="IPR010065">
    <property type="entry name" value="AA_ABC_transptr_permease_3TM"/>
</dbReference>
<keyword evidence="7" id="KW-0029">Amino-acid transport</keyword>
<evidence type="ECO:0000313" key="14">
    <source>
        <dbReference type="Proteomes" id="UP000380867"/>
    </source>
</evidence>
<dbReference type="InterPro" id="IPR035906">
    <property type="entry name" value="MetI-like_sf"/>
</dbReference>
<organism evidence="13 14">
    <name type="scientific">Aeromicrobium ginsengisoli</name>
    <dbReference type="NCBI Taxonomy" id="363867"/>
    <lineage>
        <taxon>Bacteria</taxon>
        <taxon>Bacillati</taxon>
        <taxon>Actinomycetota</taxon>
        <taxon>Actinomycetes</taxon>
        <taxon>Propionibacteriales</taxon>
        <taxon>Nocardioidaceae</taxon>
        <taxon>Aeromicrobium</taxon>
    </lineage>
</organism>
<dbReference type="Gene3D" id="1.10.3720.10">
    <property type="entry name" value="MetI-like"/>
    <property type="match status" value="1"/>
</dbReference>
<protein>
    <submittedName>
        <fullName evidence="13">ABC transporter substrate-binding protein/permease</fullName>
    </submittedName>
</protein>
<feature type="transmembrane region" description="Helical" evidence="10">
    <location>
        <begin position="339"/>
        <end position="360"/>
    </location>
</feature>
<dbReference type="GO" id="GO:0015184">
    <property type="term" value="F:L-cystine transmembrane transporter activity"/>
    <property type="evidence" value="ECO:0007669"/>
    <property type="project" value="TreeGrafter"/>
</dbReference>
<evidence type="ECO:0000256" key="7">
    <source>
        <dbReference type="ARBA" id="ARBA00022970"/>
    </source>
</evidence>
<dbReference type="SUPFAM" id="SSF161098">
    <property type="entry name" value="MetI-like"/>
    <property type="match status" value="1"/>
</dbReference>
<dbReference type="EMBL" id="SDPQ02000003">
    <property type="protein sequence ID" value="KAA1395582.1"/>
    <property type="molecule type" value="Genomic_DNA"/>
</dbReference>
<keyword evidence="4" id="KW-1003">Cell membrane</keyword>
<dbReference type="OrthoDB" id="9814902at2"/>